<dbReference type="EMBL" id="LNYI01000021">
    <property type="protein sequence ID" value="KTD22816.1"/>
    <property type="molecule type" value="Genomic_DNA"/>
</dbReference>
<protein>
    <submittedName>
        <fullName evidence="1">Uncharacterized protein</fullName>
    </submittedName>
</protein>
<reference evidence="1 2" key="1">
    <citation type="submission" date="2015-11" db="EMBL/GenBank/DDBJ databases">
        <title>Genomic analysis of 38 Legionella species identifies large and diverse effector repertoires.</title>
        <authorList>
            <person name="Burstein D."/>
            <person name="Amaro F."/>
            <person name="Zusman T."/>
            <person name="Lifshitz Z."/>
            <person name="Cohen O."/>
            <person name="Gilbert J.A."/>
            <person name="Pupko T."/>
            <person name="Shuman H.A."/>
            <person name="Segal G."/>
        </authorList>
    </citation>
    <scope>NUCLEOTIDE SEQUENCE [LARGE SCALE GENOMIC DNA]</scope>
    <source>
        <strain evidence="1 2">ATCC 49751</strain>
    </source>
</reference>
<sequence length="359" mass="40467">MRNRSNMQTILASDKSKILLNEGSSLLLGHSSSNDFGYTCSHRLFSSTSNAPIISSTPDMSGVLQGRLQHHSEITGNNDAAFHPMSVVFRGIRSLKNLEFLNLYTPRGDKNSIEDYSTVFNGNYKFISTTKYDNIAANFAGIGGMVVVSNVPKISIDVTESVEKLKGQREVTVAKDQEKDWDVAKECEVSGVVPNGKKSVIEKHDVFMIRKVASKLGLYYGPAYVNPNYKQTRFTIQIPALNGAEFKMIQKVTKETLIDFTAANQLLERLEEMEGRYLEPCFGFPRSPVIKITDMEQAEFVLKNFELTFIDDKVASKLIKEEKQAKEEYGLYRFFGQREQSWTQVKSISELISEFNVVV</sequence>
<dbReference type="AlphaFoldDB" id="A0A0W0VRN3"/>
<gene>
    <name evidence="1" type="ORF">Llan_1057</name>
</gene>
<dbReference type="Proteomes" id="UP000054869">
    <property type="component" value="Unassembled WGS sequence"/>
</dbReference>
<evidence type="ECO:0000313" key="2">
    <source>
        <dbReference type="Proteomes" id="UP000054869"/>
    </source>
</evidence>
<dbReference type="PATRIC" id="fig|45067.4.peg.1105"/>
<accession>A0A0W0VRN3</accession>
<comment type="caution">
    <text evidence="1">The sequence shown here is derived from an EMBL/GenBank/DDBJ whole genome shotgun (WGS) entry which is preliminary data.</text>
</comment>
<keyword evidence="2" id="KW-1185">Reference proteome</keyword>
<proteinExistence type="predicted"/>
<name>A0A0W0VRN3_9GAMM</name>
<evidence type="ECO:0000313" key="1">
    <source>
        <dbReference type="EMBL" id="KTD22816.1"/>
    </source>
</evidence>
<organism evidence="1 2">
    <name type="scientific">Legionella lansingensis</name>
    <dbReference type="NCBI Taxonomy" id="45067"/>
    <lineage>
        <taxon>Bacteria</taxon>
        <taxon>Pseudomonadati</taxon>
        <taxon>Pseudomonadota</taxon>
        <taxon>Gammaproteobacteria</taxon>
        <taxon>Legionellales</taxon>
        <taxon>Legionellaceae</taxon>
        <taxon>Legionella</taxon>
    </lineage>
</organism>